<dbReference type="InterPro" id="IPR036647">
    <property type="entry name" value="GTF2I-like_rpt_sf"/>
</dbReference>
<feature type="DNA-binding region" description="Homeobox" evidence="7">
    <location>
        <begin position="13"/>
        <end position="77"/>
    </location>
</feature>
<evidence type="ECO:0000256" key="2">
    <source>
        <dbReference type="ARBA" id="ARBA00022737"/>
    </source>
</evidence>
<feature type="domain" description="Homeobox" evidence="10">
    <location>
        <begin position="11"/>
        <end position="76"/>
    </location>
</feature>
<dbReference type="EMBL" id="JAIZAY010000003">
    <property type="protein sequence ID" value="KAJ8045841.1"/>
    <property type="molecule type" value="Genomic_DNA"/>
</dbReference>
<dbReference type="PROSITE" id="PS50013">
    <property type="entry name" value="CHROMO_2"/>
    <property type="match status" value="1"/>
</dbReference>
<dbReference type="InterPro" id="IPR004212">
    <property type="entry name" value="GTF2I"/>
</dbReference>
<reference evidence="11" key="1">
    <citation type="submission" date="2021-10" db="EMBL/GenBank/DDBJ databases">
        <title>Tropical sea cucumber genome reveals ecological adaptation and Cuvierian tubules defense mechanism.</title>
        <authorList>
            <person name="Chen T."/>
        </authorList>
    </citation>
    <scope>NUCLEOTIDE SEQUENCE</scope>
    <source>
        <strain evidence="11">Nanhai2018</strain>
        <tissue evidence="11">Muscle</tissue>
    </source>
</reference>
<dbReference type="SMART" id="SM00298">
    <property type="entry name" value="CHROMO"/>
    <property type="match status" value="1"/>
</dbReference>
<dbReference type="Gene3D" id="1.10.10.60">
    <property type="entry name" value="Homeodomain-like"/>
    <property type="match status" value="1"/>
</dbReference>
<dbReference type="InterPro" id="IPR016197">
    <property type="entry name" value="Chromo-like_dom_sf"/>
</dbReference>
<dbReference type="PROSITE" id="PS50071">
    <property type="entry name" value="HOMEOBOX_2"/>
    <property type="match status" value="1"/>
</dbReference>
<feature type="domain" description="Chromo" evidence="9">
    <location>
        <begin position="385"/>
        <end position="434"/>
    </location>
</feature>
<keyword evidence="3" id="KW-0805">Transcription regulation</keyword>
<evidence type="ECO:0000256" key="5">
    <source>
        <dbReference type="ARBA" id="ARBA00023163"/>
    </source>
</evidence>
<dbReference type="AlphaFoldDB" id="A0A9Q1HI71"/>
<evidence type="ECO:0000256" key="6">
    <source>
        <dbReference type="ARBA" id="ARBA00023242"/>
    </source>
</evidence>
<dbReference type="InterPro" id="IPR051219">
    <property type="entry name" value="Heterochromatin_chromo-domain"/>
</dbReference>
<keyword evidence="2" id="KW-0677">Repeat</keyword>
<dbReference type="InterPro" id="IPR023780">
    <property type="entry name" value="Chromo_domain"/>
</dbReference>
<protein>
    <submittedName>
        <fullName evidence="11">General transcription factor II-I repeat domain-containing protein 1</fullName>
    </submittedName>
</protein>
<keyword evidence="7" id="KW-0371">Homeobox</keyword>
<evidence type="ECO:0000313" key="12">
    <source>
        <dbReference type="Proteomes" id="UP001152320"/>
    </source>
</evidence>
<sequence length="434" mass="48932">MGSRSQNNAGLSFNRRNCKLTSQQQELLEGYWEGGMTSYRTSENKRKLVEAAKQTNLKTKQIKNWIDNKKARLARKRYGHKRTKISLHPKKKSAYGCFMSEFISKHASSGSVDASSTLKNGNKAWQKVKKNKGSFDKYVDMAVKRNTMAPSPLLQQQKNTIKKKIAQEIEQLCNKMREVGGEAFFVSVDDGGNILTTGTEVGQRYIEAEEDVIRRFGVQVTGGQTTRPSDNRANLMQQVQELFNEKYFHATGKRKFSYKQLALGNVMVIGLPEGVCCKRPSAYGIKDMQRLMEMRNALSVVVTSPEDEGNTQTDDSTEVHIDPEGTNVQGEMDDDDPSVDPSELEPVEIFHEIYNNLHEVSGNDNGNEASDNMNETAGNVSGEFFPVEKIVKKRTRKGATEYRVKWQGYSSKYNQWVGEKSVTKTAVEAFLKKN</sequence>
<evidence type="ECO:0000256" key="4">
    <source>
        <dbReference type="ARBA" id="ARBA00023125"/>
    </source>
</evidence>
<keyword evidence="6 7" id="KW-0539">Nucleus</keyword>
<proteinExistence type="predicted"/>
<evidence type="ECO:0000256" key="1">
    <source>
        <dbReference type="ARBA" id="ARBA00004123"/>
    </source>
</evidence>
<dbReference type="CDD" id="cd00024">
    <property type="entry name" value="CD_CSD"/>
    <property type="match status" value="1"/>
</dbReference>
<dbReference type="InterPro" id="IPR001356">
    <property type="entry name" value="HD"/>
</dbReference>
<name>A0A9Q1HI71_HOLLE</name>
<organism evidence="11 12">
    <name type="scientific">Holothuria leucospilota</name>
    <name type="common">Black long sea cucumber</name>
    <name type="synonym">Mertensiothuria leucospilota</name>
    <dbReference type="NCBI Taxonomy" id="206669"/>
    <lineage>
        <taxon>Eukaryota</taxon>
        <taxon>Metazoa</taxon>
        <taxon>Echinodermata</taxon>
        <taxon>Eleutherozoa</taxon>
        <taxon>Echinozoa</taxon>
        <taxon>Holothuroidea</taxon>
        <taxon>Aspidochirotacea</taxon>
        <taxon>Aspidochirotida</taxon>
        <taxon>Holothuriidae</taxon>
        <taxon>Holothuria</taxon>
    </lineage>
</organism>
<evidence type="ECO:0000256" key="3">
    <source>
        <dbReference type="ARBA" id="ARBA00023015"/>
    </source>
</evidence>
<dbReference type="Gene3D" id="3.90.1460.10">
    <property type="entry name" value="GTF2I-like"/>
    <property type="match status" value="1"/>
</dbReference>
<evidence type="ECO:0000259" key="10">
    <source>
        <dbReference type="PROSITE" id="PS50071"/>
    </source>
</evidence>
<accession>A0A9Q1HI71</accession>
<dbReference type="CDD" id="cd00086">
    <property type="entry name" value="homeodomain"/>
    <property type="match status" value="1"/>
</dbReference>
<keyword evidence="4 7" id="KW-0238">DNA-binding</keyword>
<dbReference type="PANTHER" id="PTHR22812">
    <property type="entry name" value="CHROMOBOX PROTEIN"/>
    <property type="match status" value="1"/>
</dbReference>
<dbReference type="InterPro" id="IPR009057">
    <property type="entry name" value="Homeodomain-like_sf"/>
</dbReference>
<dbReference type="SUPFAM" id="SSF117773">
    <property type="entry name" value="GTF2I-like repeat"/>
    <property type="match status" value="1"/>
</dbReference>
<dbReference type="SUPFAM" id="SSF54160">
    <property type="entry name" value="Chromo domain-like"/>
    <property type="match status" value="1"/>
</dbReference>
<dbReference type="PROSITE" id="PS51139">
    <property type="entry name" value="GTF2I"/>
    <property type="match status" value="1"/>
</dbReference>
<evidence type="ECO:0000259" key="9">
    <source>
        <dbReference type="PROSITE" id="PS50013"/>
    </source>
</evidence>
<evidence type="ECO:0000256" key="8">
    <source>
        <dbReference type="SAM" id="MobiDB-lite"/>
    </source>
</evidence>
<dbReference type="Gene3D" id="2.40.50.40">
    <property type="match status" value="1"/>
</dbReference>
<evidence type="ECO:0000256" key="7">
    <source>
        <dbReference type="PROSITE-ProRule" id="PRU00108"/>
    </source>
</evidence>
<keyword evidence="5" id="KW-0804">Transcription</keyword>
<dbReference type="Proteomes" id="UP001152320">
    <property type="component" value="Chromosome 3"/>
</dbReference>
<comment type="subcellular location">
    <subcellularLocation>
        <location evidence="1 7">Nucleus</location>
    </subcellularLocation>
</comment>
<feature type="region of interest" description="Disordered" evidence="8">
    <location>
        <begin position="303"/>
        <end position="341"/>
    </location>
</feature>
<dbReference type="Pfam" id="PF02946">
    <property type="entry name" value="GTF2I"/>
    <property type="match status" value="1"/>
</dbReference>
<dbReference type="Pfam" id="PF00385">
    <property type="entry name" value="Chromo"/>
    <property type="match status" value="1"/>
</dbReference>
<evidence type="ECO:0000313" key="11">
    <source>
        <dbReference type="EMBL" id="KAJ8045841.1"/>
    </source>
</evidence>
<comment type="caution">
    <text evidence="11">The sequence shown here is derived from an EMBL/GenBank/DDBJ whole genome shotgun (WGS) entry which is preliminary data.</text>
</comment>
<gene>
    <name evidence="11" type="ORF">HOLleu_08941</name>
</gene>
<dbReference type="GO" id="GO:0005634">
    <property type="term" value="C:nucleus"/>
    <property type="evidence" value="ECO:0007669"/>
    <property type="project" value="UniProtKB-SubCell"/>
</dbReference>
<keyword evidence="12" id="KW-1185">Reference proteome</keyword>
<dbReference type="OrthoDB" id="433924at2759"/>
<feature type="compositionally biased region" description="Acidic residues" evidence="8">
    <location>
        <begin position="331"/>
        <end position="341"/>
    </location>
</feature>
<dbReference type="InterPro" id="IPR000953">
    <property type="entry name" value="Chromo/chromo_shadow_dom"/>
</dbReference>
<dbReference type="GO" id="GO:0003677">
    <property type="term" value="F:DNA binding"/>
    <property type="evidence" value="ECO:0007669"/>
    <property type="project" value="UniProtKB-UniRule"/>
</dbReference>
<dbReference type="SUPFAM" id="SSF46689">
    <property type="entry name" value="Homeodomain-like"/>
    <property type="match status" value="1"/>
</dbReference>